<evidence type="ECO:0000259" key="11">
    <source>
        <dbReference type="SMART" id="SM00363"/>
    </source>
</evidence>
<dbReference type="InterPro" id="IPR050343">
    <property type="entry name" value="RsuA_PseudoU_synthase"/>
</dbReference>
<evidence type="ECO:0000256" key="8">
    <source>
        <dbReference type="ARBA" id="ARBA00042890"/>
    </source>
</evidence>
<dbReference type="EC" id="5.4.99.21" evidence="3"/>
<evidence type="ECO:0000256" key="3">
    <source>
        <dbReference type="ARBA" id="ARBA00038922"/>
    </source>
</evidence>
<dbReference type="InterPro" id="IPR002942">
    <property type="entry name" value="S4_RNA-bd"/>
</dbReference>
<evidence type="ECO:0000256" key="9">
    <source>
        <dbReference type="ARBA" id="ARBA00043147"/>
    </source>
</evidence>
<evidence type="ECO:0000256" key="6">
    <source>
        <dbReference type="ARBA" id="ARBA00041697"/>
    </source>
</evidence>
<reference evidence="13" key="1">
    <citation type="journal article" date="2019" name="Int. J. Syst. Evol. Microbiol.">
        <title>The Global Catalogue of Microorganisms (GCM) 10K type strain sequencing project: providing services to taxonomists for standard genome sequencing and annotation.</title>
        <authorList>
            <consortium name="The Broad Institute Genomics Platform"/>
            <consortium name="The Broad Institute Genome Sequencing Center for Infectious Disease"/>
            <person name="Wu L."/>
            <person name="Ma J."/>
        </authorList>
    </citation>
    <scope>NUCLEOTIDE SEQUENCE [LARGE SCALE GENOMIC DNA]</scope>
    <source>
        <strain evidence="13">CGMCC 1.12371</strain>
    </source>
</reference>
<name>A0ABW2QQF1_9BURK</name>
<keyword evidence="10" id="KW-0694">RNA-binding</keyword>
<evidence type="ECO:0000256" key="4">
    <source>
        <dbReference type="ARBA" id="ARBA00039989"/>
    </source>
</evidence>
<comment type="catalytic activity">
    <reaction evidence="1">
        <text>uridine(35) in tRNA(Tyr) = pseudouridine(35) in tRNA(Tyr)</text>
        <dbReference type="Rhea" id="RHEA:60556"/>
        <dbReference type="Rhea" id="RHEA-COMP:15607"/>
        <dbReference type="Rhea" id="RHEA-COMP:15608"/>
        <dbReference type="ChEBI" id="CHEBI:65314"/>
        <dbReference type="ChEBI" id="CHEBI:65315"/>
    </reaction>
</comment>
<dbReference type="PANTHER" id="PTHR47683:SF2">
    <property type="entry name" value="RNA-BINDING S4 DOMAIN-CONTAINING PROTEIN"/>
    <property type="match status" value="1"/>
</dbReference>
<organism evidence="12 13">
    <name type="scientific">Hydrogenophaga atypica</name>
    <dbReference type="NCBI Taxonomy" id="249409"/>
    <lineage>
        <taxon>Bacteria</taxon>
        <taxon>Pseudomonadati</taxon>
        <taxon>Pseudomonadota</taxon>
        <taxon>Betaproteobacteria</taxon>
        <taxon>Burkholderiales</taxon>
        <taxon>Comamonadaceae</taxon>
        <taxon>Hydrogenophaga</taxon>
    </lineage>
</organism>
<keyword evidence="13" id="KW-1185">Reference proteome</keyword>
<dbReference type="CDD" id="cd00165">
    <property type="entry name" value="S4"/>
    <property type="match status" value="1"/>
</dbReference>
<dbReference type="InterPro" id="IPR020103">
    <property type="entry name" value="PsdUridine_synth_cat_dom_sf"/>
</dbReference>
<feature type="domain" description="RNA-binding S4" evidence="11">
    <location>
        <begin position="8"/>
        <end position="69"/>
    </location>
</feature>
<evidence type="ECO:0000256" key="5">
    <source>
        <dbReference type="ARBA" id="ARBA00041420"/>
    </source>
</evidence>
<dbReference type="PANTHER" id="PTHR47683">
    <property type="entry name" value="PSEUDOURIDINE SYNTHASE FAMILY PROTEIN-RELATED"/>
    <property type="match status" value="1"/>
</dbReference>
<evidence type="ECO:0000256" key="1">
    <source>
        <dbReference type="ARBA" id="ARBA00036390"/>
    </source>
</evidence>
<dbReference type="PROSITE" id="PS50889">
    <property type="entry name" value="S4"/>
    <property type="match status" value="1"/>
</dbReference>
<dbReference type="Pfam" id="PF01479">
    <property type="entry name" value="S4"/>
    <property type="match status" value="1"/>
</dbReference>
<evidence type="ECO:0000256" key="2">
    <source>
        <dbReference type="ARBA" id="ARBA00036535"/>
    </source>
</evidence>
<dbReference type="EMBL" id="JBHTCA010000007">
    <property type="protein sequence ID" value="MFC7409553.1"/>
    <property type="molecule type" value="Genomic_DNA"/>
</dbReference>
<evidence type="ECO:0000256" key="10">
    <source>
        <dbReference type="PROSITE-ProRule" id="PRU00182"/>
    </source>
</evidence>
<dbReference type="RefSeq" id="WP_382223434.1">
    <property type="nucleotide sequence ID" value="NZ_JBHTCA010000007.1"/>
</dbReference>
<dbReference type="Gene3D" id="3.30.2350.10">
    <property type="entry name" value="Pseudouridine synthase"/>
    <property type="match status" value="1"/>
</dbReference>
<protein>
    <recommendedName>
        <fullName evidence="4">Dual-specificity RNA pseudouridine synthase RluF</fullName>
        <ecNumber evidence="3">5.4.99.21</ecNumber>
    </recommendedName>
    <alternativeName>
        <fullName evidence="6">23S rRNA pseudouridine(2604) synthase</fullName>
    </alternativeName>
    <alternativeName>
        <fullName evidence="8">Ribosomal large subunit pseudouridine synthase F</fullName>
    </alternativeName>
    <alternativeName>
        <fullName evidence="7">rRNA pseudouridylate synthase F</fullName>
    </alternativeName>
    <alternativeName>
        <fullName evidence="9">rRNA-uridine isomerase F</fullName>
    </alternativeName>
    <alternativeName>
        <fullName evidence="5">tRNA(Tyr) pseudouridine(35) synthase</fullName>
    </alternativeName>
</protein>
<accession>A0ABW2QQF1</accession>
<dbReference type="Gene3D" id="3.10.290.10">
    <property type="entry name" value="RNA-binding S4 domain"/>
    <property type="match status" value="1"/>
</dbReference>
<dbReference type="SUPFAM" id="SSF55120">
    <property type="entry name" value="Pseudouridine synthase"/>
    <property type="match status" value="1"/>
</dbReference>
<comment type="caution">
    <text evidence="12">The sequence shown here is derived from an EMBL/GenBank/DDBJ whole genome shotgun (WGS) entry which is preliminary data.</text>
</comment>
<evidence type="ECO:0000313" key="12">
    <source>
        <dbReference type="EMBL" id="MFC7409553.1"/>
    </source>
</evidence>
<gene>
    <name evidence="12" type="ORF">ACFQPB_11845</name>
</gene>
<dbReference type="InterPro" id="IPR036986">
    <property type="entry name" value="S4_RNA-bd_sf"/>
</dbReference>
<proteinExistence type="predicted"/>
<sequence length="238" mass="26065">MSDDNSGVRLAKRVAELKACSRAEAERYIEGGWVSVNGAVVELPQHRVGEADEVTLAADARATMLPPVTVMWHKPVGVRCDIEQAPKAEWLAAEHRSADDRSKQRLLLKHWTGLRCAAPLDTAASGLVVFTQEGGIWRRLVDDAITVEHELWVDVKGVVAPGALAALQRQVRASVNRQNEAGTRLRVATKGLRKGQLGVWCEAAGIQPDAVHRARLGRLALGTLAVGQWRLMMGYERF</sequence>
<evidence type="ECO:0000313" key="13">
    <source>
        <dbReference type="Proteomes" id="UP001596501"/>
    </source>
</evidence>
<evidence type="ECO:0000256" key="7">
    <source>
        <dbReference type="ARBA" id="ARBA00042843"/>
    </source>
</evidence>
<dbReference type="SUPFAM" id="SSF55174">
    <property type="entry name" value="Alpha-L RNA-binding motif"/>
    <property type="match status" value="1"/>
</dbReference>
<dbReference type="SMART" id="SM00363">
    <property type="entry name" value="S4"/>
    <property type="match status" value="1"/>
</dbReference>
<comment type="catalytic activity">
    <reaction evidence="2">
        <text>uridine(2604) in 23S rRNA = pseudouridine(2604) in 23S rRNA</text>
        <dbReference type="Rhea" id="RHEA:38875"/>
        <dbReference type="Rhea" id="RHEA-COMP:10093"/>
        <dbReference type="Rhea" id="RHEA-COMP:10094"/>
        <dbReference type="ChEBI" id="CHEBI:65314"/>
        <dbReference type="ChEBI" id="CHEBI:65315"/>
        <dbReference type="EC" id="5.4.99.21"/>
    </reaction>
</comment>
<dbReference type="Proteomes" id="UP001596501">
    <property type="component" value="Unassembled WGS sequence"/>
</dbReference>